<evidence type="ECO:0000313" key="9">
    <source>
        <dbReference type="EMBL" id="WOL03262.1"/>
    </source>
</evidence>
<dbReference type="InterPro" id="IPR001623">
    <property type="entry name" value="DnaJ_domain"/>
</dbReference>
<protein>
    <submittedName>
        <fullName evidence="9">Uncharacterized protein</fullName>
    </submittedName>
</protein>
<dbReference type="InterPro" id="IPR036869">
    <property type="entry name" value="J_dom_sf"/>
</dbReference>
<feature type="domain" description="J" evidence="7">
    <location>
        <begin position="12"/>
        <end position="84"/>
    </location>
</feature>
<evidence type="ECO:0000256" key="2">
    <source>
        <dbReference type="ARBA" id="ARBA00004496"/>
    </source>
</evidence>
<dbReference type="GO" id="GO:0046872">
    <property type="term" value="F:metal ion binding"/>
    <property type="evidence" value="ECO:0007669"/>
    <property type="project" value="UniProtKB-KW"/>
</dbReference>
<dbReference type="GO" id="GO:0005829">
    <property type="term" value="C:cytosol"/>
    <property type="evidence" value="ECO:0007669"/>
    <property type="project" value="TreeGrafter"/>
</dbReference>
<dbReference type="GO" id="GO:0005783">
    <property type="term" value="C:endoplasmic reticulum"/>
    <property type="evidence" value="ECO:0007669"/>
    <property type="project" value="UniProtKB-ARBA"/>
</dbReference>
<dbReference type="GO" id="GO:0005634">
    <property type="term" value="C:nucleus"/>
    <property type="evidence" value="ECO:0007669"/>
    <property type="project" value="UniProtKB-SubCell"/>
</dbReference>
<keyword evidence="4" id="KW-0479">Metal-binding</keyword>
<dbReference type="Proteomes" id="UP001327560">
    <property type="component" value="Chromosome 4"/>
</dbReference>
<keyword evidence="5" id="KW-0408">Iron</keyword>
<dbReference type="Pfam" id="PF05207">
    <property type="entry name" value="Zn_ribbon_CSL"/>
    <property type="match status" value="1"/>
</dbReference>
<dbReference type="PRINTS" id="PR00625">
    <property type="entry name" value="JDOMAIN"/>
</dbReference>
<accession>A0AAQ3K6Z7</accession>
<dbReference type="AlphaFoldDB" id="A0AAQ3K6Z7"/>
<evidence type="ECO:0000259" key="7">
    <source>
        <dbReference type="PROSITE" id="PS50076"/>
    </source>
</evidence>
<dbReference type="CDD" id="cd06257">
    <property type="entry name" value="DnaJ"/>
    <property type="match status" value="1"/>
</dbReference>
<reference evidence="9 10" key="1">
    <citation type="submission" date="2023-10" db="EMBL/GenBank/DDBJ databases">
        <title>Chromosome-scale genome assembly provides insights into flower coloration mechanisms of Canna indica.</title>
        <authorList>
            <person name="Li C."/>
        </authorList>
    </citation>
    <scope>NUCLEOTIDE SEQUENCE [LARGE SCALE GENOMIC DNA]</scope>
    <source>
        <tissue evidence="9">Flower</tissue>
    </source>
</reference>
<comment type="subcellular location">
    <subcellularLocation>
        <location evidence="2">Cytoplasm</location>
    </subcellularLocation>
    <subcellularLocation>
        <location evidence="1">Nucleus</location>
    </subcellularLocation>
</comment>
<dbReference type="EMBL" id="CP136893">
    <property type="protein sequence ID" value="WOL03262.1"/>
    <property type="molecule type" value="Genomic_DNA"/>
</dbReference>
<name>A0AAQ3K6Z7_9LILI</name>
<evidence type="ECO:0000256" key="1">
    <source>
        <dbReference type="ARBA" id="ARBA00004123"/>
    </source>
</evidence>
<dbReference type="Pfam" id="PF00226">
    <property type="entry name" value="DnaJ"/>
    <property type="match status" value="1"/>
</dbReference>
<dbReference type="SUPFAM" id="SSF144217">
    <property type="entry name" value="CSL zinc finger"/>
    <property type="match status" value="1"/>
</dbReference>
<evidence type="ECO:0000256" key="6">
    <source>
        <dbReference type="ARBA" id="ARBA00023242"/>
    </source>
</evidence>
<dbReference type="SMART" id="SM00271">
    <property type="entry name" value="DnaJ"/>
    <property type="match status" value="1"/>
</dbReference>
<dbReference type="SUPFAM" id="SSF46565">
    <property type="entry name" value="Chaperone J-domain"/>
    <property type="match status" value="1"/>
</dbReference>
<comment type="similarity">
    <text evidence="3">Belongs to the DPH4 family.</text>
</comment>
<dbReference type="PANTHER" id="PTHR21454">
    <property type="entry name" value="DPH3 HOMOLOG-RELATED"/>
    <property type="match status" value="1"/>
</dbReference>
<keyword evidence="10" id="KW-1185">Reference proteome</keyword>
<evidence type="ECO:0000256" key="3">
    <source>
        <dbReference type="ARBA" id="ARBA00006169"/>
    </source>
</evidence>
<dbReference type="InterPro" id="IPR044248">
    <property type="entry name" value="DPH3/4-like"/>
</dbReference>
<feature type="domain" description="DPH-type MB" evidence="8">
    <location>
        <begin position="94"/>
        <end position="172"/>
    </location>
</feature>
<dbReference type="PROSITE" id="PS50076">
    <property type="entry name" value="DNAJ_2"/>
    <property type="match status" value="1"/>
</dbReference>
<keyword evidence="6" id="KW-0539">Nucleus</keyword>
<dbReference type="PANTHER" id="PTHR21454:SF47">
    <property type="entry name" value="DNAJ HEAT SHOCK N-TERMINAL DOMAIN-CONTAINING PROTEIN"/>
    <property type="match status" value="1"/>
</dbReference>
<dbReference type="GO" id="GO:0017183">
    <property type="term" value="P:protein histidyl modification to diphthamide"/>
    <property type="evidence" value="ECO:0007669"/>
    <property type="project" value="InterPro"/>
</dbReference>
<evidence type="ECO:0000313" key="10">
    <source>
        <dbReference type="Proteomes" id="UP001327560"/>
    </source>
</evidence>
<dbReference type="InterPro" id="IPR036671">
    <property type="entry name" value="DPH_MB_sf"/>
</dbReference>
<evidence type="ECO:0000259" key="8">
    <source>
        <dbReference type="PROSITE" id="PS51074"/>
    </source>
</evidence>
<evidence type="ECO:0000256" key="4">
    <source>
        <dbReference type="ARBA" id="ARBA00022723"/>
    </source>
</evidence>
<dbReference type="PROSITE" id="PS51074">
    <property type="entry name" value="DPH_MB"/>
    <property type="match status" value="1"/>
</dbReference>
<sequence>MTLTGKTFFGRTHYEVLSVTEDASYDEIRTSYKAAVLNSHPDKLTKKSDASTDPDNFQQDFLYVQKAWEVLSDSKSRAKYDKELLSARHKLEVPANEIELSDMSMETVGDIQELLYECRCGDYFSITLSELREMGILLDEQSLEVESSIDLVPTSILIPCGSCSLNVRLMINDGS</sequence>
<gene>
    <name evidence="9" type="ORF">Cni_G11982</name>
</gene>
<proteinExistence type="inferred from homology"/>
<evidence type="ECO:0000256" key="5">
    <source>
        <dbReference type="ARBA" id="ARBA00023004"/>
    </source>
</evidence>
<dbReference type="Gene3D" id="1.10.287.110">
    <property type="entry name" value="DnaJ domain"/>
    <property type="match status" value="1"/>
</dbReference>
<dbReference type="InterPro" id="IPR007872">
    <property type="entry name" value="DPH_MB_dom"/>
</dbReference>
<dbReference type="Gene3D" id="3.10.660.10">
    <property type="entry name" value="DPH Zinc finger"/>
    <property type="match status" value="1"/>
</dbReference>
<organism evidence="9 10">
    <name type="scientific">Canna indica</name>
    <name type="common">Indian-shot</name>
    <dbReference type="NCBI Taxonomy" id="4628"/>
    <lineage>
        <taxon>Eukaryota</taxon>
        <taxon>Viridiplantae</taxon>
        <taxon>Streptophyta</taxon>
        <taxon>Embryophyta</taxon>
        <taxon>Tracheophyta</taxon>
        <taxon>Spermatophyta</taxon>
        <taxon>Magnoliopsida</taxon>
        <taxon>Liliopsida</taxon>
        <taxon>Zingiberales</taxon>
        <taxon>Cannaceae</taxon>
        <taxon>Canna</taxon>
    </lineage>
</organism>